<sequence length="248" mass="25560">MSETGQVATGNSDAVVARLLGADALGLVLPPSGDVVPAVSFADLEWTAGVLERRARRFGSADRRVLATVWWYSASSVLLTPPLAGLVTGIPLSARLADLSVAMLPGPLPAAAEAGAAGSGDLAADLRDSLGAVIAAVAEAGRMRERPLWAIATDSLANRLLALGQATGKTDRATGLAVPLAASVGPPLPSPRYEDVAGRRFVRRASCCLLDRTPGGPTCTSCPRRPPAERRRLLERLTGGVRGAGSRE</sequence>
<comment type="caution">
    <text evidence="3">The sequence shown here is derived from an EMBL/GenBank/DDBJ whole genome shotgun (WGS) entry which is preliminary data.</text>
</comment>
<organism evidence="3 4">
    <name type="scientific">Blastococcus colisei</name>
    <dbReference type="NCBI Taxonomy" id="1564162"/>
    <lineage>
        <taxon>Bacteria</taxon>
        <taxon>Bacillati</taxon>
        <taxon>Actinomycetota</taxon>
        <taxon>Actinomycetes</taxon>
        <taxon>Geodermatophilales</taxon>
        <taxon>Geodermatophilaceae</taxon>
        <taxon>Blastococcus</taxon>
    </lineage>
</organism>
<evidence type="ECO:0000256" key="1">
    <source>
        <dbReference type="SAM" id="MobiDB-lite"/>
    </source>
</evidence>
<dbReference type="AlphaFoldDB" id="A0A543P139"/>
<protein>
    <submittedName>
        <fullName evidence="3">FhuF-like iron-sulfur protein</fullName>
    </submittedName>
</protein>
<dbReference type="EMBL" id="VFQE01000002">
    <property type="protein sequence ID" value="TQN37789.1"/>
    <property type="molecule type" value="Genomic_DNA"/>
</dbReference>
<dbReference type="InterPro" id="IPR024726">
    <property type="entry name" value="FhuF_C"/>
</dbReference>
<feature type="region of interest" description="Disordered" evidence="1">
    <location>
        <begin position="221"/>
        <end position="248"/>
    </location>
</feature>
<feature type="domain" description="Ferric siderophore reductase C-terminal" evidence="2">
    <location>
        <begin position="204"/>
        <end position="224"/>
    </location>
</feature>
<feature type="compositionally biased region" description="Basic and acidic residues" evidence="1">
    <location>
        <begin position="226"/>
        <end position="235"/>
    </location>
</feature>
<evidence type="ECO:0000313" key="4">
    <source>
        <dbReference type="Proteomes" id="UP000319865"/>
    </source>
</evidence>
<dbReference type="GO" id="GO:0051537">
    <property type="term" value="F:2 iron, 2 sulfur cluster binding"/>
    <property type="evidence" value="ECO:0007669"/>
    <property type="project" value="InterPro"/>
</dbReference>
<evidence type="ECO:0000259" key="2">
    <source>
        <dbReference type="Pfam" id="PF11575"/>
    </source>
</evidence>
<accession>A0A543P139</accession>
<reference evidence="3 4" key="1">
    <citation type="submission" date="2019-06" db="EMBL/GenBank/DDBJ databases">
        <title>Sequencing the genomes of 1000 actinobacteria strains.</title>
        <authorList>
            <person name="Klenk H.-P."/>
        </authorList>
    </citation>
    <scope>NUCLEOTIDE SEQUENCE [LARGE SCALE GENOMIC DNA]</scope>
    <source>
        <strain evidence="3 4">DSM 46837</strain>
    </source>
</reference>
<gene>
    <name evidence="3" type="ORF">FHU33_4455</name>
</gene>
<dbReference type="Pfam" id="PF11575">
    <property type="entry name" value="FhuF_C"/>
    <property type="match status" value="1"/>
</dbReference>
<proteinExistence type="predicted"/>
<name>A0A543P139_9ACTN</name>
<dbReference type="Proteomes" id="UP000319865">
    <property type="component" value="Unassembled WGS sequence"/>
</dbReference>
<dbReference type="OrthoDB" id="3290158at2"/>
<keyword evidence="4" id="KW-1185">Reference proteome</keyword>
<evidence type="ECO:0000313" key="3">
    <source>
        <dbReference type="EMBL" id="TQN37789.1"/>
    </source>
</evidence>
<dbReference type="RefSeq" id="WP_142027704.1">
    <property type="nucleotide sequence ID" value="NZ_VFQE01000002.1"/>
</dbReference>